<reference evidence="9 10" key="1">
    <citation type="submission" date="2019-05" db="EMBL/GenBank/DDBJ databases">
        <authorList>
            <person name="Qu J.-H."/>
        </authorList>
    </citation>
    <scope>NUCLEOTIDE SEQUENCE [LARGE SCALE GENOMIC DNA]</scope>
    <source>
        <strain evidence="9 10">Z12</strain>
    </source>
</reference>
<dbReference type="EMBL" id="VCEI01000030">
    <property type="protein sequence ID" value="TLU89441.1"/>
    <property type="molecule type" value="Genomic_DNA"/>
</dbReference>
<organism evidence="9 10">
    <name type="scientific">Dyadobacter sediminis</name>
    <dbReference type="NCBI Taxonomy" id="1493691"/>
    <lineage>
        <taxon>Bacteria</taxon>
        <taxon>Pseudomonadati</taxon>
        <taxon>Bacteroidota</taxon>
        <taxon>Cytophagia</taxon>
        <taxon>Cytophagales</taxon>
        <taxon>Spirosomataceae</taxon>
        <taxon>Dyadobacter</taxon>
    </lineage>
</organism>
<feature type="domain" description="SusD-like N-terminal" evidence="8">
    <location>
        <begin position="62"/>
        <end position="256"/>
    </location>
</feature>
<evidence type="ECO:0000256" key="5">
    <source>
        <dbReference type="ARBA" id="ARBA00023237"/>
    </source>
</evidence>
<keyword evidence="4 6" id="KW-0472">Membrane</keyword>
<keyword evidence="10" id="KW-1185">Reference proteome</keyword>
<name>A0A5R9K6N1_9BACT</name>
<dbReference type="Gene3D" id="1.25.40.390">
    <property type="match status" value="1"/>
</dbReference>
<keyword evidence="6" id="KW-1133">Transmembrane helix</keyword>
<dbReference type="GO" id="GO:0009279">
    <property type="term" value="C:cell outer membrane"/>
    <property type="evidence" value="ECO:0007669"/>
    <property type="project" value="UniProtKB-SubCell"/>
</dbReference>
<feature type="transmembrane region" description="Helical" evidence="6">
    <location>
        <begin position="38"/>
        <end position="57"/>
    </location>
</feature>
<evidence type="ECO:0000259" key="7">
    <source>
        <dbReference type="Pfam" id="PF07980"/>
    </source>
</evidence>
<feature type="domain" description="RagB/SusD" evidence="7">
    <location>
        <begin position="380"/>
        <end position="496"/>
    </location>
</feature>
<dbReference type="Gene3D" id="1.25.40.900">
    <property type="match status" value="1"/>
</dbReference>
<evidence type="ECO:0000259" key="8">
    <source>
        <dbReference type="Pfam" id="PF14322"/>
    </source>
</evidence>
<evidence type="ECO:0000313" key="9">
    <source>
        <dbReference type="EMBL" id="TLU89441.1"/>
    </source>
</evidence>
<dbReference type="InterPro" id="IPR033985">
    <property type="entry name" value="SusD-like_N"/>
</dbReference>
<comment type="subcellular location">
    <subcellularLocation>
        <location evidence="1">Cell outer membrane</location>
    </subcellularLocation>
</comment>
<dbReference type="CDD" id="cd08977">
    <property type="entry name" value="SusD"/>
    <property type="match status" value="1"/>
</dbReference>
<dbReference type="AlphaFoldDB" id="A0A5R9K6N1"/>
<dbReference type="Proteomes" id="UP000309788">
    <property type="component" value="Unassembled WGS sequence"/>
</dbReference>
<proteinExistence type="inferred from homology"/>
<dbReference type="Pfam" id="PF14322">
    <property type="entry name" value="SusD-like_3"/>
    <property type="match status" value="1"/>
</dbReference>
<evidence type="ECO:0000256" key="2">
    <source>
        <dbReference type="ARBA" id="ARBA00006275"/>
    </source>
</evidence>
<dbReference type="InterPro" id="IPR012944">
    <property type="entry name" value="SusD_RagB_dom"/>
</dbReference>
<dbReference type="Pfam" id="PF07980">
    <property type="entry name" value="SusD_RagB"/>
    <property type="match status" value="1"/>
</dbReference>
<comment type="similarity">
    <text evidence="2">Belongs to the SusD family.</text>
</comment>
<keyword evidence="3" id="KW-0732">Signal</keyword>
<evidence type="ECO:0000256" key="1">
    <source>
        <dbReference type="ARBA" id="ARBA00004442"/>
    </source>
</evidence>
<sequence>MIRKRMSIALQTLIFSFQKLLQQAYRLTFKWLIMNKIPHLLLFIILPLVLSCGEGFLKLDPYMEVSSTSAIQTTKDLETALNGCYAQLRSPGLFGRNLPVIGDLAADNVYLSTRNSGKYQAFEQHTITSNNAEYRTIWFEAYTAILRANNVINSTLPVDFVISQLKGEAYALRALMYFTLVKTFARPYTYNPTMPGIPLVFQDNPTLRPPRNTIEQVYKAITADLDSASQMMTADQGSARFSRYAAIALHAKARFYMGDYTRALMLASQVIRQSGYKLLPYTSFIQYWSSPVSQTPGQRLETLFEVSADASLNASSNELGYMYQQTAYGDLLAGGSLTSLYGSGDIRRKLFILGKRESAENPAWIVNKYPTGHSDWDDKKILRLSELYLIAAEAAFRIGNEQEALTYLNLLISEREPSLQYTNSGQALLEAIITERRKELAFEGDRFHDLNRLNREIHRMDGQFKAIIPFSNSSRIGPIPEVEIIENENLVQNDGY</sequence>
<dbReference type="OrthoDB" id="621570at2"/>
<keyword evidence="6" id="KW-0812">Transmembrane</keyword>
<protein>
    <submittedName>
        <fullName evidence="9">RagB/SusD family nutrient uptake outer membrane protein</fullName>
    </submittedName>
</protein>
<comment type="caution">
    <text evidence="9">The sequence shown here is derived from an EMBL/GenBank/DDBJ whole genome shotgun (WGS) entry which is preliminary data.</text>
</comment>
<evidence type="ECO:0000256" key="3">
    <source>
        <dbReference type="ARBA" id="ARBA00022729"/>
    </source>
</evidence>
<evidence type="ECO:0000313" key="10">
    <source>
        <dbReference type="Proteomes" id="UP000309788"/>
    </source>
</evidence>
<accession>A0A5R9K6N1</accession>
<dbReference type="SUPFAM" id="SSF48452">
    <property type="entry name" value="TPR-like"/>
    <property type="match status" value="1"/>
</dbReference>
<dbReference type="Gene3D" id="2.20.20.130">
    <property type="match status" value="1"/>
</dbReference>
<evidence type="ECO:0000256" key="4">
    <source>
        <dbReference type="ARBA" id="ARBA00023136"/>
    </source>
</evidence>
<evidence type="ECO:0000256" key="6">
    <source>
        <dbReference type="SAM" id="Phobius"/>
    </source>
</evidence>
<dbReference type="InterPro" id="IPR011990">
    <property type="entry name" value="TPR-like_helical_dom_sf"/>
</dbReference>
<gene>
    <name evidence="9" type="ORF">FEM55_22125</name>
</gene>
<keyword evidence="5" id="KW-0998">Cell outer membrane</keyword>